<evidence type="ECO:0000256" key="3">
    <source>
        <dbReference type="ARBA" id="ARBA00022630"/>
    </source>
</evidence>
<evidence type="ECO:0000256" key="5">
    <source>
        <dbReference type="ARBA" id="ARBA00023002"/>
    </source>
</evidence>
<dbReference type="GO" id="GO:0019646">
    <property type="term" value="P:aerobic electron transport chain"/>
    <property type="evidence" value="ECO:0007669"/>
    <property type="project" value="TreeGrafter"/>
</dbReference>
<organism evidence="7 8">
    <name type="scientific">Pseudanabaena frigida</name>
    <dbReference type="NCBI Taxonomy" id="945775"/>
    <lineage>
        <taxon>Bacteria</taxon>
        <taxon>Bacillati</taxon>
        <taxon>Cyanobacteriota</taxon>
        <taxon>Cyanophyceae</taxon>
        <taxon>Pseudanabaenales</taxon>
        <taxon>Pseudanabaenaceae</taxon>
        <taxon>Pseudanabaena</taxon>
    </lineage>
</organism>
<sequence>MSNVLDGTLEISQKLLTSETLPTLILGGGFTGLFTALHLSRQHYTTPTILIDREWSFIFKPLLYEVLSGEMNMQFISHRYDSLLHKSGITFIRDEVQSIDLQQRQVRLASGLHYTYSNLVLSLGGVVGYCGVKGAKEYTLPFSTIEDAIALGKQLRDCLQRATQSEELQQKKTLLTFAILGAGRTGVELTATLADLLPDWYDSLGGEISDIRVVIIQRGKKILKGDRDRLRQTAEVALQKRSVIIEVMLETAVIEVRQNIIVIKRNDLVEEITAATIIWTTGIATNPLIDALSIPEGGRDPHGRLKLTNTLELLDFPEVFAGGDCAVMEHPLPLTAQVAYQQGAAIAHNLQALSEGHSPIDAEIEMRRTLMKLGLNESVAELFDRYEVQGHLGHLIRQAAYIELLPTLARNFKGTLEWISDELFQRCSGV</sequence>
<keyword evidence="4" id="KW-0274">FAD</keyword>
<dbReference type="InterPro" id="IPR036188">
    <property type="entry name" value="FAD/NAD-bd_sf"/>
</dbReference>
<dbReference type="EMBL" id="QBML01000044">
    <property type="protein sequence ID" value="PZO36135.1"/>
    <property type="molecule type" value="Genomic_DNA"/>
</dbReference>
<keyword evidence="3" id="KW-0285">Flavoprotein</keyword>
<keyword evidence="5" id="KW-0560">Oxidoreductase</keyword>
<dbReference type="SUPFAM" id="SSF51905">
    <property type="entry name" value="FAD/NAD(P)-binding domain"/>
    <property type="match status" value="2"/>
</dbReference>
<dbReference type="PRINTS" id="PR00368">
    <property type="entry name" value="FADPNR"/>
</dbReference>
<reference evidence="7 8" key="2">
    <citation type="submission" date="2018-06" db="EMBL/GenBank/DDBJ databases">
        <title>Metagenomic assembly of (sub)arctic Cyanobacteria and their associated microbiome from non-axenic cultures.</title>
        <authorList>
            <person name="Baurain D."/>
        </authorList>
    </citation>
    <scope>NUCLEOTIDE SEQUENCE [LARGE SCALE GENOMIC DNA]</scope>
    <source>
        <strain evidence="7">ULC066bin1</strain>
    </source>
</reference>
<evidence type="ECO:0000313" key="7">
    <source>
        <dbReference type="EMBL" id="PZO36135.1"/>
    </source>
</evidence>
<dbReference type="InterPro" id="IPR023753">
    <property type="entry name" value="FAD/NAD-binding_dom"/>
</dbReference>
<dbReference type="AlphaFoldDB" id="A0A2W4XNH7"/>
<comment type="caution">
    <text evidence="7">The sequence shown here is derived from an EMBL/GenBank/DDBJ whole genome shotgun (WGS) entry which is preliminary data.</text>
</comment>
<dbReference type="Pfam" id="PF07992">
    <property type="entry name" value="Pyr_redox_2"/>
    <property type="match status" value="1"/>
</dbReference>
<protein>
    <submittedName>
        <fullName evidence="7">NAD(P)/FAD-dependent oxidoreductase</fullName>
    </submittedName>
</protein>
<dbReference type="Proteomes" id="UP000249467">
    <property type="component" value="Unassembled WGS sequence"/>
</dbReference>
<evidence type="ECO:0000256" key="2">
    <source>
        <dbReference type="ARBA" id="ARBA00005272"/>
    </source>
</evidence>
<evidence type="ECO:0000313" key="8">
    <source>
        <dbReference type="Proteomes" id="UP000249467"/>
    </source>
</evidence>
<dbReference type="InterPro" id="IPR051169">
    <property type="entry name" value="NADH-Q_oxidoreductase"/>
</dbReference>
<evidence type="ECO:0000256" key="4">
    <source>
        <dbReference type="ARBA" id="ARBA00022827"/>
    </source>
</evidence>
<dbReference type="PANTHER" id="PTHR42913:SF3">
    <property type="entry name" value="64 KDA MITOCHONDRIAL NADH DEHYDROGENASE (EUROFUNG)"/>
    <property type="match status" value="1"/>
</dbReference>
<proteinExistence type="inferred from homology"/>
<feature type="domain" description="FAD/NAD(P)-binding" evidence="6">
    <location>
        <begin position="24"/>
        <end position="343"/>
    </location>
</feature>
<name>A0A2W4XNH7_9CYAN</name>
<accession>A0A2W4XNH7</accession>
<dbReference type="Gene3D" id="3.50.50.100">
    <property type="match status" value="1"/>
</dbReference>
<dbReference type="PANTHER" id="PTHR42913">
    <property type="entry name" value="APOPTOSIS-INDUCING FACTOR 1"/>
    <property type="match status" value="1"/>
</dbReference>
<evidence type="ECO:0000259" key="6">
    <source>
        <dbReference type="Pfam" id="PF07992"/>
    </source>
</evidence>
<evidence type="ECO:0000256" key="1">
    <source>
        <dbReference type="ARBA" id="ARBA00001974"/>
    </source>
</evidence>
<dbReference type="GO" id="GO:0003955">
    <property type="term" value="F:NAD(P)H dehydrogenase (quinone) activity"/>
    <property type="evidence" value="ECO:0007669"/>
    <property type="project" value="TreeGrafter"/>
</dbReference>
<comment type="cofactor">
    <cofactor evidence="1">
        <name>FAD</name>
        <dbReference type="ChEBI" id="CHEBI:57692"/>
    </cofactor>
</comment>
<comment type="similarity">
    <text evidence="2">Belongs to the NADH dehydrogenase family.</text>
</comment>
<reference evidence="7 8" key="1">
    <citation type="submission" date="2018-04" db="EMBL/GenBank/DDBJ databases">
        <authorList>
            <person name="Go L.Y."/>
            <person name="Mitchell J.A."/>
        </authorList>
    </citation>
    <scope>NUCLEOTIDE SEQUENCE [LARGE SCALE GENOMIC DNA]</scope>
    <source>
        <strain evidence="7">ULC066bin1</strain>
    </source>
</reference>
<gene>
    <name evidence="7" type="ORF">DCF19_22150</name>
</gene>